<dbReference type="PRINTS" id="PR00252">
    <property type="entry name" value="NRIONCHANNEL"/>
</dbReference>
<protein>
    <submittedName>
        <fullName evidence="16">Uncharacterized protein</fullName>
    </submittedName>
</protein>
<dbReference type="InterPro" id="IPR018000">
    <property type="entry name" value="Neurotransmitter_ion_chnl_CS"/>
</dbReference>
<evidence type="ECO:0000256" key="13">
    <source>
        <dbReference type="RuleBase" id="RU000687"/>
    </source>
</evidence>
<keyword evidence="17" id="KW-1185">Reference proteome</keyword>
<evidence type="ECO:0000259" key="14">
    <source>
        <dbReference type="Pfam" id="PF02931"/>
    </source>
</evidence>
<dbReference type="FunFam" id="2.70.170.10:FF:000035">
    <property type="entry name" value="Ligand-Gated ion Channel"/>
    <property type="match status" value="1"/>
</dbReference>
<evidence type="ECO:0000256" key="8">
    <source>
        <dbReference type="ARBA" id="ARBA00023065"/>
    </source>
</evidence>
<feature type="non-terminal residue" evidence="16">
    <location>
        <position position="1"/>
    </location>
</feature>
<evidence type="ECO:0000256" key="1">
    <source>
        <dbReference type="ARBA" id="ARBA00004141"/>
    </source>
</evidence>
<dbReference type="SUPFAM" id="SSF90112">
    <property type="entry name" value="Neurotransmitter-gated ion-channel transmembrane pore"/>
    <property type="match status" value="1"/>
</dbReference>
<evidence type="ECO:0000256" key="9">
    <source>
        <dbReference type="ARBA" id="ARBA00023136"/>
    </source>
</evidence>
<dbReference type="AlphaFoldDB" id="A0AAN5D8J1"/>
<feature type="transmembrane region" description="Helical" evidence="13">
    <location>
        <begin position="23"/>
        <end position="46"/>
    </location>
</feature>
<dbReference type="CDD" id="cd19049">
    <property type="entry name" value="LGIC_TM_anion"/>
    <property type="match status" value="1"/>
</dbReference>
<keyword evidence="10" id="KW-0325">Glycoprotein</keyword>
<evidence type="ECO:0000256" key="11">
    <source>
        <dbReference type="ARBA" id="ARBA00023303"/>
    </source>
</evidence>
<proteinExistence type="inferred from homology"/>
<keyword evidence="8 13" id="KW-0406">Ion transport</keyword>
<dbReference type="Gene3D" id="2.70.170.10">
    <property type="entry name" value="Neurotransmitter-gated ion-channel ligand-binding domain"/>
    <property type="match status" value="1"/>
</dbReference>
<dbReference type="InterPro" id="IPR038050">
    <property type="entry name" value="Neuro_actylchol_rec"/>
</dbReference>
<dbReference type="GO" id="GO:0005886">
    <property type="term" value="C:plasma membrane"/>
    <property type="evidence" value="ECO:0007669"/>
    <property type="project" value="UniProtKB-SubCell"/>
</dbReference>
<dbReference type="Pfam" id="PF02931">
    <property type="entry name" value="Neur_chan_LBD"/>
    <property type="match status" value="1"/>
</dbReference>
<feature type="transmembrane region" description="Helical" evidence="13">
    <location>
        <begin position="504"/>
        <end position="523"/>
    </location>
</feature>
<dbReference type="Proteomes" id="UP001328107">
    <property type="component" value="Unassembled WGS sequence"/>
</dbReference>
<dbReference type="SUPFAM" id="SSF63712">
    <property type="entry name" value="Nicotinic receptor ligand binding domain-like"/>
    <property type="match status" value="1"/>
</dbReference>
<feature type="domain" description="Neurotransmitter-gated ion-channel ligand-binding" evidence="14">
    <location>
        <begin position="65"/>
        <end position="265"/>
    </location>
</feature>
<evidence type="ECO:0000256" key="7">
    <source>
        <dbReference type="ARBA" id="ARBA00022989"/>
    </source>
</evidence>
<evidence type="ECO:0000256" key="3">
    <source>
        <dbReference type="ARBA" id="ARBA00022448"/>
    </source>
</evidence>
<comment type="subcellular location">
    <subcellularLocation>
        <location evidence="2">Cell membrane</location>
    </subcellularLocation>
    <subcellularLocation>
        <location evidence="1">Membrane</location>
        <topology evidence="1">Multi-pass membrane protein</topology>
    </subcellularLocation>
</comment>
<dbReference type="PANTHER" id="PTHR18945">
    <property type="entry name" value="NEUROTRANSMITTER GATED ION CHANNEL"/>
    <property type="match status" value="1"/>
</dbReference>
<feature type="transmembrane region" description="Helical" evidence="13">
    <location>
        <begin position="266"/>
        <end position="288"/>
    </location>
</feature>
<feature type="domain" description="Neurotransmitter-gated ion-channel transmembrane" evidence="15">
    <location>
        <begin position="274"/>
        <end position="521"/>
    </location>
</feature>
<evidence type="ECO:0000256" key="6">
    <source>
        <dbReference type="ARBA" id="ARBA00022729"/>
    </source>
</evidence>
<keyword evidence="11 13" id="KW-0407">Ion channel</keyword>
<sequence length="547" mass="62300">VLLLHYNYSNFFPPLLSSFSSHSYVLCSTMRAVSTLLLLLLSLAALSRGKRRKCLEGTMSEGAIVSATMANYTKMLPESEEAVKVHIEMHVQDMGSLNEISSDFEIDILFTQLWHDSALSFGHLPACKKNITMESRFLNQIWTPNTCLINSKKTMIHASPTDNIMFILYENGTVWVNHRLSVKAPCDLDLRRFPFDVQRCRIIFESYSHNSEEVELVWMEVPITFIHYIQLPDFDMVEFKVLKRNLPYPNGQWDQLEVEFTFKRRYGFYIIQAYVPTYLTIIVSWVSFCMEPKALPARTTVGISSLLALTFQFGNILKNLPRVSYVKAMDVWMLGCISFVFGTMLELAFVCYITRCQNSSRWGKRSERRPAASTARVVRNGGMGSRRQHLLLDDETSTLPMMNGNGNGAHNGNGSCRDGTMTARSIHEVIHPTSSPSPVHFHMSTFDSSTPLSIDQHRLCLSLDSQIGLHSSGVEISPQYHPHPRVSSTPGCFMRFHPESVDKFSIVCFPLAFTLFNLIYWWHYLSKTFEENFTMPANAFHSPPPSS</sequence>
<keyword evidence="5 13" id="KW-0812">Transmembrane</keyword>
<evidence type="ECO:0000256" key="2">
    <source>
        <dbReference type="ARBA" id="ARBA00004236"/>
    </source>
</evidence>
<evidence type="ECO:0000256" key="4">
    <source>
        <dbReference type="ARBA" id="ARBA00022475"/>
    </source>
</evidence>
<comment type="caution">
    <text evidence="16">The sequence shown here is derived from an EMBL/GenBank/DDBJ whole genome shotgun (WGS) entry which is preliminary data.</text>
</comment>
<dbReference type="GO" id="GO:0004888">
    <property type="term" value="F:transmembrane signaling receptor activity"/>
    <property type="evidence" value="ECO:0007669"/>
    <property type="project" value="InterPro"/>
</dbReference>
<feature type="transmembrane region" description="Helical" evidence="13">
    <location>
        <begin position="331"/>
        <end position="354"/>
    </location>
</feature>
<dbReference type="Gene3D" id="1.20.58.390">
    <property type="entry name" value="Neurotransmitter-gated ion-channel transmembrane domain"/>
    <property type="match status" value="1"/>
</dbReference>
<dbReference type="InterPro" id="IPR006029">
    <property type="entry name" value="Neurotrans-gated_channel_TM"/>
</dbReference>
<keyword evidence="4" id="KW-1003">Cell membrane</keyword>
<dbReference type="CDD" id="cd18990">
    <property type="entry name" value="LGIC_ECD_GABAAR"/>
    <property type="match status" value="1"/>
</dbReference>
<dbReference type="GO" id="GO:0005230">
    <property type="term" value="F:extracellular ligand-gated monoatomic ion channel activity"/>
    <property type="evidence" value="ECO:0007669"/>
    <property type="project" value="InterPro"/>
</dbReference>
<comment type="similarity">
    <text evidence="12 13">Belongs to the ligand-gated ion channel (TC 1.A.9) family.</text>
</comment>
<keyword evidence="6" id="KW-0732">Signal</keyword>
<name>A0AAN5D8J1_9BILA</name>
<dbReference type="InterPro" id="IPR036734">
    <property type="entry name" value="Neur_chan_lig-bd_sf"/>
</dbReference>
<evidence type="ECO:0000256" key="10">
    <source>
        <dbReference type="ARBA" id="ARBA00023180"/>
    </source>
</evidence>
<dbReference type="EMBL" id="BTRK01000006">
    <property type="protein sequence ID" value="GMR58833.1"/>
    <property type="molecule type" value="Genomic_DNA"/>
</dbReference>
<keyword evidence="9 13" id="KW-0472">Membrane</keyword>
<keyword evidence="7 13" id="KW-1133">Transmembrane helix</keyword>
<dbReference type="InterPro" id="IPR006201">
    <property type="entry name" value="Neur_channel"/>
</dbReference>
<dbReference type="InterPro" id="IPR006028">
    <property type="entry name" value="GABAA/Glycine_rcpt"/>
</dbReference>
<organism evidence="16 17">
    <name type="scientific">Pristionchus mayeri</name>
    <dbReference type="NCBI Taxonomy" id="1317129"/>
    <lineage>
        <taxon>Eukaryota</taxon>
        <taxon>Metazoa</taxon>
        <taxon>Ecdysozoa</taxon>
        <taxon>Nematoda</taxon>
        <taxon>Chromadorea</taxon>
        <taxon>Rhabditida</taxon>
        <taxon>Rhabditina</taxon>
        <taxon>Diplogasteromorpha</taxon>
        <taxon>Diplogasteroidea</taxon>
        <taxon>Neodiplogasteridae</taxon>
        <taxon>Pristionchus</taxon>
    </lineage>
</organism>
<dbReference type="InterPro" id="IPR006202">
    <property type="entry name" value="Neur_chan_lig-bd"/>
</dbReference>
<dbReference type="PRINTS" id="PR00253">
    <property type="entry name" value="GABAARECEPTR"/>
</dbReference>
<evidence type="ECO:0000313" key="16">
    <source>
        <dbReference type="EMBL" id="GMR58833.1"/>
    </source>
</evidence>
<accession>A0AAN5D8J1</accession>
<evidence type="ECO:0000256" key="12">
    <source>
        <dbReference type="ARBA" id="ARBA00061606"/>
    </source>
</evidence>
<dbReference type="Pfam" id="PF02932">
    <property type="entry name" value="Neur_chan_memb"/>
    <property type="match status" value="1"/>
</dbReference>
<dbReference type="PROSITE" id="PS00236">
    <property type="entry name" value="NEUROTR_ION_CHANNEL"/>
    <property type="match status" value="1"/>
</dbReference>
<gene>
    <name evidence="16" type="ORF">PMAYCL1PPCAC_29028</name>
</gene>
<evidence type="ECO:0000256" key="5">
    <source>
        <dbReference type="ARBA" id="ARBA00022692"/>
    </source>
</evidence>
<reference evidence="17" key="1">
    <citation type="submission" date="2022-10" db="EMBL/GenBank/DDBJ databases">
        <title>Genome assembly of Pristionchus species.</title>
        <authorList>
            <person name="Yoshida K."/>
            <person name="Sommer R.J."/>
        </authorList>
    </citation>
    <scope>NUCLEOTIDE SEQUENCE [LARGE SCALE GENOMIC DNA]</scope>
    <source>
        <strain evidence="17">RS5460</strain>
    </source>
</reference>
<dbReference type="InterPro" id="IPR036719">
    <property type="entry name" value="Neuro-gated_channel_TM_sf"/>
</dbReference>
<keyword evidence="3 13" id="KW-0813">Transport</keyword>
<evidence type="ECO:0000259" key="15">
    <source>
        <dbReference type="Pfam" id="PF02932"/>
    </source>
</evidence>
<evidence type="ECO:0000313" key="17">
    <source>
        <dbReference type="Proteomes" id="UP001328107"/>
    </source>
</evidence>